<protein>
    <submittedName>
        <fullName evidence="2">Uncharacterized protein</fullName>
    </submittedName>
</protein>
<dbReference type="EMBL" id="CYSC01000044">
    <property type="protein sequence ID" value="CUH74241.1"/>
    <property type="molecule type" value="Genomic_DNA"/>
</dbReference>
<dbReference type="Gene3D" id="2.40.128.140">
    <property type="entry name" value="Outer membrane protein"/>
    <property type="match status" value="1"/>
</dbReference>
<dbReference type="Pfam" id="PF09982">
    <property type="entry name" value="LpxR"/>
    <property type="match status" value="1"/>
</dbReference>
<dbReference type="EMBL" id="CYSB01000039">
    <property type="protein sequence ID" value="CUH69318.1"/>
    <property type="molecule type" value="Genomic_DNA"/>
</dbReference>
<dbReference type="AlphaFoldDB" id="A0A0P1FZ53"/>
<sequence length="334" mass="36367">MSDRGRIFLVNAPRLRYATFALGGVEKGDRMIRVLGFFALGLSVFATQSIAEGRTQIGYGRLIQNDFIGDGQDRWRTGSVASSRVWGPEGQVGLPQAFGELLEFRINAEIIAPDNLVTPAAGDRPYAGSLSFGLHTHYERSNIEYAVGLDMVLTGEMTLLGDFQGALHDLLGVDKASDSTLASQIDNAVHPTAVIEVGRTFSIGEQVELRPFVEARAGVETMLRAGADISFGRVGSDELQVRDPVSGQRYRVIQNPEEGFSFVVGGDIAKVRDSAYLPEADGYTVNDTRSRLRAGVHWQGETTNIFYGVTWLGEEFEGQGEGQVVGSLRLNLNF</sequence>
<accession>A0A0P1FZ53</accession>
<gene>
    <name evidence="1" type="ORF">TL5118_03277</name>
    <name evidence="2" type="ORF">TL5120_04060</name>
</gene>
<proteinExistence type="predicted"/>
<evidence type="ECO:0000313" key="2">
    <source>
        <dbReference type="EMBL" id="CUH74241.1"/>
    </source>
</evidence>
<name>A0A0P1FZ53_9RHOB</name>
<dbReference type="Proteomes" id="UP000051887">
    <property type="component" value="Unassembled WGS sequence"/>
</dbReference>
<evidence type="ECO:0000313" key="1">
    <source>
        <dbReference type="EMBL" id="CUH69318.1"/>
    </source>
</evidence>
<reference evidence="2 4" key="1">
    <citation type="submission" date="2015-09" db="EMBL/GenBank/DDBJ databases">
        <authorList>
            <consortium name="Swine Surveillance"/>
        </authorList>
    </citation>
    <scope>NUCLEOTIDE SEQUENCE [LARGE SCALE GENOMIC DNA]</scope>
    <source>
        <strain evidence="2 4">5120</strain>
    </source>
</reference>
<dbReference type="Proteomes" id="UP000051086">
    <property type="component" value="Unassembled WGS sequence"/>
</dbReference>
<evidence type="ECO:0000313" key="3">
    <source>
        <dbReference type="Proteomes" id="UP000051086"/>
    </source>
</evidence>
<organism evidence="2 4">
    <name type="scientific">Thalassovita autumnalis</name>
    <dbReference type="NCBI Taxonomy" id="2072972"/>
    <lineage>
        <taxon>Bacteria</taxon>
        <taxon>Pseudomonadati</taxon>
        <taxon>Pseudomonadota</taxon>
        <taxon>Alphaproteobacteria</taxon>
        <taxon>Rhodobacterales</taxon>
        <taxon>Roseobacteraceae</taxon>
        <taxon>Thalassovita</taxon>
    </lineage>
</organism>
<evidence type="ECO:0000313" key="4">
    <source>
        <dbReference type="Proteomes" id="UP000051887"/>
    </source>
</evidence>
<keyword evidence="3" id="KW-1185">Reference proteome</keyword>
<dbReference type="InterPro" id="IPR037107">
    <property type="entry name" value="Put_OMP_sf"/>
</dbReference>
<dbReference type="InterPro" id="IPR018707">
    <property type="entry name" value="LpxR"/>
</dbReference>
<reference evidence="1 3" key="2">
    <citation type="submission" date="2015-09" db="EMBL/GenBank/DDBJ databases">
        <authorList>
            <person name="Rodrigo-Torres L."/>
            <person name="Arahal D.R."/>
        </authorList>
    </citation>
    <scope>NUCLEOTIDE SEQUENCE [LARGE SCALE GENOMIC DNA]</scope>
    <source>
        <strain evidence="1 3">CECT 5118</strain>
    </source>
</reference>